<evidence type="ECO:0000256" key="12">
    <source>
        <dbReference type="ARBA" id="ARBA00023136"/>
    </source>
</evidence>
<dbReference type="AlphaFoldDB" id="A0A8K0XXW9"/>
<protein>
    <recommendedName>
        <fullName evidence="13">General secretion pathway protein F</fullName>
    </recommendedName>
</protein>
<dbReference type="GO" id="GO:0046872">
    <property type="term" value="F:metal ion binding"/>
    <property type="evidence" value="ECO:0007669"/>
    <property type="project" value="UniProtKB-KW"/>
</dbReference>
<dbReference type="GO" id="GO:0015627">
    <property type="term" value="C:type II protein secretion system complex"/>
    <property type="evidence" value="ECO:0007669"/>
    <property type="project" value="InterPro"/>
</dbReference>
<evidence type="ECO:0000256" key="10">
    <source>
        <dbReference type="ARBA" id="ARBA00022927"/>
    </source>
</evidence>
<evidence type="ECO:0000256" key="8">
    <source>
        <dbReference type="ARBA" id="ARBA00022723"/>
    </source>
</evidence>
<dbReference type="FunFam" id="1.20.81.30:FF:000001">
    <property type="entry name" value="Type II secretion system protein F"/>
    <property type="match status" value="2"/>
</dbReference>
<keyword evidence="9" id="KW-0106">Calcium</keyword>
<keyword evidence="11 15" id="KW-1133">Transmembrane helix</keyword>
<proteinExistence type="inferred from homology"/>
<evidence type="ECO:0000256" key="11">
    <source>
        <dbReference type="ARBA" id="ARBA00022989"/>
    </source>
</evidence>
<accession>A0A8K0XXW9</accession>
<keyword evidence="10" id="KW-0653">Protein transport</keyword>
<dbReference type="InterPro" id="IPR011850">
    <property type="entry name" value="T2SS_GspF"/>
</dbReference>
<dbReference type="PANTHER" id="PTHR30012:SF0">
    <property type="entry name" value="TYPE II SECRETION SYSTEM PROTEIN F-RELATED"/>
    <property type="match status" value="1"/>
</dbReference>
<feature type="domain" description="Type II secretion system protein GspF" evidence="16">
    <location>
        <begin position="269"/>
        <end position="390"/>
    </location>
</feature>
<keyword evidence="6" id="KW-0997">Cell inner membrane</keyword>
<dbReference type="InterPro" id="IPR042094">
    <property type="entry name" value="T2SS_GspF_sf"/>
</dbReference>
<organism evidence="17 18">
    <name type="scientific">Tenebrionibacter intestinalis</name>
    <dbReference type="NCBI Taxonomy" id="2799638"/>
    <lineage>
        <taxon>Bacteria</taxon>
        <taxon>Pseudomonadati</taxon>
        <taxon>Pseudomonadota</taxon>
        <taxon>Gammaproteobacteria</taxon>
        <taxon>Enterobacterales</taxon>
        <taxon>Enterobacteriaceae</taxon>
        <taxon>Tenebrionibacter/Tenebrionicola group</taxon>
        <taxon>Tenebrionibacter</taxon>
    </lineage>
</organism>
<keyword evidence="5" id="KW-1003">Cell membrane</keyword>
<dbReference type="Pfam" id="PF00482">
    <property type="entry name" value="T2SSF"/>
    <property type="match status" value="2"/>
</dbReference>
<dbReference type="InterPro" id="IPR003004">
    <property type="entry name" value="GspF/PilC"/>
</dbReference>
<evidence type="ECO:0000256" key="15">
    <source>
        <dbReference type="SAM" id="Phobius"/>
    </source>
</evidence>
<feature type="transmembrane region" description="Helical" evidence="15">
    <location>
        <begin position="164"/>
        <end position="187"/>
    </location>
</feature>
<dbReference type="PROSITE" id="PS00874">
    <property type="entry name" value="T2SP_F"/>
    <property type="match status" value="1"/>
</dbReference>
<evidence type="ECO:0000256" key="9">
    <source>
        <dbReference type="ARBA" id="ARBA00022837"/>
    </source>
</evidence>
<dbReference type="EMBL" id="JAEPBH010000031">
    <property type="protein sequence ID" value="MBK4716103.1"/>
    <property type="molecule type" value="Genomic_DNA"/>
</dbReference>
<dbReference type="InterPro" id="IPR001992">
    <property type="entry name" value="T2SS_GspF/T4SS_PilC_CS"/>
</dbReference>
<sequence>MAEFSFQARDGGGKTRRGRITAQNARLAGQRLREQGLVVLDVRERAPRRALRLQRRISGASQALLMRQLATLVAAGLPLDEALSVAAQQSEEKRVRQVIQAVLARVVEGYSLAQALREHPRIFGALYCALVEAGEASGQLDSVLLRLADHIEQRQHMRGKLTQALVYPLVLTLVAVGVVSTLLAVVVPKVAEQFIHMKQTLPWTTRFLMSLSDGTRAAGPWLALAALCALLLTLRMLQNPAYRLAWDRGLLRLPLAGRLVREVSTARYARTLSILYNSGVPLLEAMRIGAQALSNRQLARLLCGAQERVREGVSLHQSLAQTSLFSPMMCHMIASGERSGELGNMLARAADSQENSLNARTALFFSLFEPLLVVAMAGVVLFIVLAILQPILQLNSMMTL</sequence>
<evidence type="ECO:0000256" key="7">
    <source>
        <dbReference type="ARBA" id="ARBA00022692"/>
    </source>
</evidence>
<dbReference type="PANTHER" id="PTHR30012">
    <property type="entry name" value="GENERAL SECRETION PATHWAY PROTEIN"/>
    <property type="match status" value="1"/>
</dbReference>
<dbReference type="RefSeq" id="WP_238714317.1">
    <property type="nucleotide sequence ID" value="NZ_JAEPBH010000031.1"/>
</dbReference>
<feature type="transmembrane region" description="Helical" evidence="15">
    <location>
        <begin position="218"/>
        <end position="237"/>
    </location>
</feature>
<dbReference type="Gene3D" id="1.20.81.30">
    <property type="entry name" value="Type II secretion system (T2SS), domain F"/>
    <property type="match status" value="2"/>
</dbReference>
<name>A0A8K0XXW9_9ENTR</name>
<dbReference type="InterPro" id="IPR018076">
    <property type="entry name" value="T2SS_GspF_dom"/>
</dbReference>
<comment type="similarity">
    <text evidence="3 14">Belongs to the GSP F family.</text>
</comment>
<evidence type="ECO:0000313" key="18">
    <source>
        <dbReference type="Proteomes" id="UP000659047"/>
    </source>
</evidence>
<evidence type="ECO:0000256" key="13">
    <source>
        <dbReference type="ARBA" id="ARBA00030750"/>
    </source>
</evidence>
<evidence type="ECO:0000256" key="1">
    <source>
        <dbReference type="ARBA" id="ARBA00002684"/>
    </source>
</evidence>
<feature type="transmembrane region" description="Helical" evidence="15">
    <location>
        <begin position="370"/>
        <end position="392"/>
    </location>
</feature>
<evidence type="ECO:0000259" key="16">
    <source>
        <dbReference type="Pfam" id="PF00482"/>
    </source>
</evidence>
<dbReference type="GO" id="GO:0015628">
    <property type="term" value="P:protein secretion by the type II secretion system"/>
    <property type="evidence" value="ECO:0007669"/>
    <property type="project" value="InterPro"/>
</dbReference>
<dbReference type="PRINTS" id="PR00812">
    <property type="entry name" value="BCTERIALGSPF"/>
</dbReference>
<keyword evidence="7 14" id="KW-0812">Transmembrane</keyword>
<comment type="function">
    <text evidence="1">Component of the type II secretion system inner membrane complex required for the energy-dependent secretion of extracellular factors such as proteases and toxins from the periplasm.</text>
</comment>
<evidence type="ECO:0000256" key="4">
    <source>
        <dbReference type="ARBA" id="ARBA00022448"/>
    </source>
</evidence>
<gene>
    <name evidence="17" type="primary">gspF</name>
    <name evidence="17" type="ORF">JJB97_12360</name>
</gene>
<comment type="caution">
    <text evidence="17">The sequence shown here is derived from an EMBL/GenBank/DDBJ whole genome shotgun (WGS) entry which is preliminary data.</text>
</comment>
<feature type="domain" description="Type II secretion system protein GspF" evidence="16">
    <location>
        <begin position="66"/>
        <end position="188"/>
    </location>
</feature>
<evidence type="ECO:0000313" key="17">
    <source>
        <dbReference type="EMBL" id="MBK4716103.1"/>
    </source>
</evidence>
<keyword evidence="4 14" id="KW-0813">Transport</keyword>
<dbReference type="Proteomes" id="UP000659047">
    <property type="component" value="Unassembled WGS sequence"/>
</dbReference>
<keyword evidence="8" id="KW-0479">Metal-binding</keyword>
<reference evidence="17" key="1">
    <citation type="submission" date="2021-01" db="EMBL/GenBank/DDBJ databases">
        <title>Intestinitalea alba gen. nov., sp. nov., a novel genus of the family Enterobacteriaceae, isolated from the gut of the plastic-eating mealworm Tenebrio molitor L.</title>
        <authorList>
            <person name="Yang Y."/>
        </authorList>
    </citation>
    <scope>NUCLEOTIDE SEQUENCE</scope>
    <source>
        <strain evidence="17">BIT-L3</strain>
    </source>
</reference>
<evidence type="ECO:0000256" key="6">
    <source>
        <dbReference type="ARBA" id="ARBA00022519"/>
    </source>
</evidence>
<evidence type="ECO:0000256" key="3">
    <source>
        <dbReference type="ARBA" id="ARBA00005745"/>
    </source>
</evidence>
<dbReference type="NCBIfam" id="TIGR02120">
    <property type="entry name" value="GspF"/>
    <property type="match status" value="1"/>
</dbReference>
<dbReference type="GO" id="GO:0005886">
    <property type="term" value="C:plasma membrane"/>
    <property type="evidence" value="ECO:0007669"/>
    <property type="project" value="UniProtKB-SubCell"/>
</dbReference>
<keyword evidence="12 15" id="KW-0472">Membrane</keyword>
<evidence type="ECO:0000256" key="5">
    <source>
        <dbReference type="ARBA" id="ARBA00022475"/>
    </source>
</evidence>
<keyword evidence="18" id="KW-1185">Reference proteome</keyword>
<evidence type="ECO:0000256" key="2">
    <source>
        <dbReference type="ARBA" id="ARBA00004429"/>
    </source>
</evidence>
<evidence type="ECO:0000256" key="14">
    <source>
        <dbReference type="RuleBase" id="RU003923"/>
    </source>
</evidence>
<comment type="subcellular location">
    <subcellularLocation>
        <location evidence="2 14">Cell inner membrane</location>
        <topology evidence="2 14">Multi-pass membrane protein</topology>
    </subcellularLocation>
</comment>